<organism evidence="1">
    <name type="scientific">uncultured Leptolyngbya sp</name>
    <dbReference type="NCBI Taxonomy" id="332963"/>
    <lineage>
        <taxon>Bacteria</taxon>
        <taxon>Bacillati</taxon>
        <taxon>Cyanobacteriota</taxon>
        <taxon>Cyanophyceae</taxon>
        <taxon>Leptolyngbyales</taxon>
        <taxon>Leptolyngbyaceae</taxon>
        <taxon>Leptolyngbya group</taxon>
        <taxon>Leptolyngbya</taxon>
        <taxon>environmental samples</taxon>
    </lineage>
</organism>
<reference evidence="1" key="1">
    <citation type="submission" date="2020-02" db="EMBL/GenBank/DDBJ databases">
        <authorList>
            <person name="Meier V. D."/>
        </authorList>
    </citation>
    <scope>NUCLEOTIDE SEQUENCE</scope>
    <source>
        <strain evidence="1">AVDCRST_MAG94</strain>
    </source>
</reference>
<gene>
    <name evidence="1" type="ORF">AVDCRST_MAG94-780</name>
</gene>
<sequence>MVTLKSDGQMVCSYQLLAISRCFSVSTDCSSSDRSSRT</sequence>
<name>A0A6J4KKV7_9CYAN</name>
<evidence type="ECO:0000313" key="1">
    <source>
        <dbReference type="EMBL" id="CAA9307912.1"/>
    </source>
</evidence>
<proteinExistence type="predicted"/>
<dbReference type="AlphaFoldDB" id="A0A6J4KKV7"/>
<protein>
    <submittedName>
        <fullName evidence="1">Uncharacterized protein</fullName>
    </submittedName>
</protein>
<dbReference type="EMBL" id="CADCTY010000265">
    <property type="protein sequence ID" value="CAA9307912.1"/>
    <property type="molecule type" value="Genomic_DNA"/>
</dbReference>
<accession>A0A6J4KKV7</accession>